<dbReference type="OrthoDB" id="10267322at2759"/>
<proteinExistence type="predicted"/>
<dbReference type="EMBL" id="BRYA01000137">
    <property type="protein sequence ID" value="GMI40851.1"/>
    <property type="molecule type" value="Genomic_DNA"/>
</dbReference>
<keyword evidence="1" id="KW-0175">Coiled coil</keyword>
<reference evidence="4" key="1">
    <citation type="journal article" date="2023" name="Commun. Biol.">
        <title>Genome analysis of Parmales, the sister group of diatoms, reveals the evolutionary specialization of diatoms from phago-mixotrophs to photoautotrophs.</title>
        <authorList>
            <person name="Ban H."/>
            <person name="Sato S."/>
            <person name="Yoshikawa S."/>
            <person name="Yamada K."/>
            <person name="Nakamura Y."/>
            <person name="Ichinomiya M."/>
            <person name="Sato N."/>
            <person name="Blanc-Mathieu R."/>
            <person name="Endo H."/>
            <person name="Kuwata A."/>
            <person name="Ogata H."/>
        </authorList>
    </citation>
    <scope>NUCLEOTIDE SEQUENCE [LARGE SCALE GENOMIC DNA]</scope>
</reference>
<feature type="coiled-coil region" evidence="1">
    <location>
        <begin position="67"/>
        <end position="94"/>
    </location>
</feature>
<evidence type="ECO:0000313" key="4">
    <source>
        <dbReference type="Proteomes" id="UP001165065"/>
    </source>
</evidence>
<dbReference type="Proteomes" id="UP001165065">
    <property type="component" value="Unassembled WGS sequence"/>
</dbReference>
<sequence>MLSPEQRLESLFLQNDSVPYPSPSNGFMAMKREFSRSEAVLAKASTEPWENFQRRFAEWSDHRQAQADKVEAENRELRRLLAVQKRENEIALANSPGGMAEFKKSYYLSPLVSTSQSSGSNMTLSRVRSEPTFRTNNAGNIDRGWDDFSAVSPLLRGRVRPSYYGSGVSAASHQASVAGVRRAPPSGSMASCLNDDVVVEKRFGSREGRASELLNKKRQKAEREKEMFSPIIKHKRRPPLPVRSPATPEPDPRALHHSYSTPSYHHAVPMPLDPLPQRQPQHDPQNDVYTPSPASTLFSPHHQQLPTYSNESAVAAYDPVPIKGPSSVSKIGTYQQVPRGRRRLGGDYNGGMNFISREQAAYIT</sequence>
<evidence type="ECO:0000313" key="3">
    <source>
        <dbReference type="EMBL" id="GMI40851.1"/>
    </source>
</evidence>
<gene>
    <name evidence="3" type="ORF">TrCOL_g11040</name>
</gene>
<feature type="compositionally biased region" description="Polar residues" evidence="2">
    <location>
        <begin position="286"/>
        <end position="304"/>
    </location>
</feature>
<evidence type="ECO:0000256" key="2">
    <source>
        <dbReference type="SAM" id="MobiDB-lite"/>
    </source>
</evidence>
<protein>
    <submittedName>
        <fullName evidence="3">Uncharacterized protein</fullName>
    </submittedName>
</protein>
<comment type="caution">
    <text evidence="3">The sequence shown here is derived from an EMBL/GenBank/DDBJ whole genome shotgun (WGS) entry which is preliminary data.</text>
</comment>
<dbReference type="AlphaFoldDB" id="A0A9W7GBC9"/>
<evidence type="ECO:0000256" key="1">
    <source>
        <dbReference type="SAM" id="Coils"/>
    </source>
</evidence>
<accession>A0A9W7GBC9</accession>
<organism evidence="3 4">
    <name type="scientific">Triparma columacea</name>
    <dbReference type="NCBI Taxonomy" id="722753"/>
    <lineage>
        <taxon>Eukaryota</taxon>
        <taxon>Sar</taxon>
        <taxon>Stramenopiles</taxon>
        <taxon>Ochrophyta</taxon>
        <taxon>Bolidophyceae</taxon>
        <taxon>Parmales</taxon>
        <taxon>Triparmaceae</taxon>
        <taxon>Triparma</taxon>
    </lineage>
</organism>
<keyword evidence="4" id="KW-1185">Reference proteome</keyword>
<name>A0A9W7GBC9_9STRA</name>
<feature type="region of interest" description="Disordered" evidence="2">
    <location>
        <begin position="210"/>
        <end position="304"/>
    </location>
</feature>